<dbReference type="eggNOG" id="ENOG503150D">
    <property type="taxonomic scope" value="Bacteria"/>
</dbReference>
<gene>
    <name evidence="6" type="ordered locus">Mnod_5894</name>
</gene>
<dbReference type="STRING" id="460265.Mnod_5894"/>
<keyword evidence="3 5" id="KW-1133">Transmembrane helix</keyword>
<evidence type="ECO:0000313" key="7">
    <source>
        <dbReference type="Proteomes" id="UP000008207"/>
    </source>
</evidence>
<name>B8ISS3_METNO</name>
<feature type="transmembrane region" description="Helical" evidence="5">
    <location>
        <begin position="74"/>
        <end position="92"/>
    </location>
</feature>
<keyword evidence="7" id="KW-1185">Reference proteome</keyword>
<evidence type="ECO:0000313" key="6">
    <source>
        <dbReference type="EMBL" id="ACL60722.1"/>
    </source>
</evidence>
<feature type="transmembrane region" description="Helical" evidence="5">
    <location>
        <begin position="98"/>
        <end position="115"/>
    </location>
</feature>
<dbReference type="Pfam" id="PF13564">
    <property type="entry name" value="DoxX_2"/>
    <property type="match status" value="1"/>
</dbReference>
<dbReference type="KEGG" id="mno:Mnod_5894"/>
<evidence type="ECO:0000256" key="5">
    <source>
        <dbReference type="SAM" id="Phobius"/>
    </source>
</evidence>
<comment type="subcellular location">
    <subcellularLocation>
        <location evidence="1">Membrane</location>
        <topology evidence="1">Multi-pass membrane protein</topology>
    </subcellularLocation>
</comment>
<proteinExistence type="predicted"/>
<reference evidence="6 7" key="1">
    <citation type="submission" date="2009-01" db="EMBL/GenBank/DDBJ databases">
        <title>Complete sequence of chromosome of Methylobacterium nodulans ORS 2060.</title>
        <authorList>
            <consortium name="US DOE Joint Genome Institute"/>
            <person name="Lucas S."/>
            <person name="Copeland A."/>
            <person name="Lapidus A."/>
            <person name="Glavina del Rio T."/>
            <person name="Dalin E."/>
            <person name="Tice H."/>
            <person name="Bruce D."/>
            <person name="Goodwin L."/>
            <person name="Pitluck S."/>
            <person name="Sims D."/>
            <person name="Brettin T."/>
            <person name="Detter J.C."/>
            <person name="Han C."/>
            <person name="Larimer F."/>
            <person name="Land M."/>
            <person name="Hauser L."/>
            <person name="Kyrpides N."/>
            <person name="Ivanova N."/>
            <person name="Marx C.J."/>
            <person name="Richardson P."/>
        </authorList>
    </citation>
    <scope>NUCLEOTIDE SEQUENCE [LARGE SCALE GENOMIC DNA]</scope>
    <source>
        <strain evidence="7">LMG 21967 / CNCM I-2342 / ORS 2060</strain>
    </source>
</reference>
<feature type="transmembrane region" description="Helical" evidence="5">
    <location>
        <begin position="12"/>
        <end position="34"/>
    </location>
</feature>
<evidence type="ECO:0000256" key="4">
    <source>
        <dbReference type="ARBA" id="ARBA00023136"/>
    </source>
</evidence>
<dbReference type="InterPro" id="IPR032808">
    <property type="entry name" value="DoxX"/>
</dbReference>
<organism evidence="6 7">
    <name type="scientific">Methylobacterium nodulans (strain LMG 21967 / CNCM I-2342 / ORS 2060)</name>
    <dbReference type="NCBI Taxonomy" id="460265"/>
    <lineage>
        <taxon>Bacteria</taxon>
        <taxon>Pseudomonadati</taxon>
        <taxon>Pseudomonadota</taxon>
        <taxon>Alphaproteobacteria</taxon>
        <taxon>Hyphomicrobiales</taxon>
        <taxon>Methylobacteriaceae</taxon>
        <taxon>Methylobacterium</taxon>
    </lineage>
</organism>
<dbReference type="RefSeq" id="WP_015932320.1">
    <property type="nucleotide sequence ID" value="NC_011894.1"/>
</dbReference>
<evidence type="ECO:0000256" key="2">
    <source>
        <dbReference type="ARBA" id="ARBA00022692"/>
    </source>
</evidence>
<evidence type="ECO:0000256" key="1">
    <source>
        <dbReference type="ARBA" id="ARBA00004141"/>
    </source>
</evidence>
<keyword evidence="4 5" id="KW-0472">Membrane</keyword>
<dbReference type="GO" id="GO:0016020">
    <property type="term" value="C:membrane"/>
    <property type="evidence" value="ECO:0007669"/>
    <property type="project" value="UniProtKB-SubCell"/>
</dbReference>
<protein>
    <submittedName>
        <fullName evidence="6">DoxX family protein</fullName>
    </submittedName>
</protein>
<dbReference type="OrthoDB" id="795468at2"/>
<dbReference type="HOGENOM" id="CLU_126433_4_0_5"/>
<sequence length="132" mass="13999">MTGDGKGPRIGGVVLRGVLTAVFALAAGMKLMAVPFEVASFTRFGYPLWFMTVVGVGQLLGVALLWVRGWTAHGALLLAAIMVGAVASHLRAGDPVPMMLPAALLLCVLLGLVYVRRAEWRMAADRLALRKA</sequence>
<dbReference type="EMBL" id="CP001349">
    <property type="protein sequence ID" value="ACL60722.1"/>
    <property type="molecule type" value="Genomic_DNA"/>
</dbReference>
<feature type="transmembrane region" description="Helical" evidence="5">
    <location>
        <begin position="46"/>
        <end position="67"/>
    </location>
</feature>
<keyword evidence="2 5" id="KW-0812">Transmembrane</keyword>
<dbReference type="Proteomes" id="UP000008207">
    <property type="component" value="Chromosome"/>
</dbReference>
<evidence type="ECO:0000256" key="3">
    <source>
        <dbReference type="ARBA" id="ARBA00022989"/>
    </source>
</evidence>
<accession>B8ISS3</accession>
<dbReference type="AlphaFoldDB" id="B8ISS3"/>